<name>A0A343JEY0_9CLOT</name>
<dbReference type="PANTHER" id="PTHR46401:SF2">
    <property type="entry name" value="GLYCOSYLTRANSFERASE WBBK-RELATED"/>
    <property type="match status" value="1"/>
</dbReference>
<evidence type="ECO:0000313" key="4">
    <source>
        <dbReference type="Proteomes" id="UP000264883"/>
    </source>
</evidence>
<dbReference type="Gene3D" id="3.40.50.2000">
    <property type="entry name" value="Glycogen Phosphorylase B"/>
    <property type="match status" value="2"/>
</dbReference>
<protein>
    <submittedName>
        <fullName evidence="3">Glycosyl transferase</fullName>
    </submittedName>
</protein>
<evidence type="ECO:0000259" key="2">
    <source>
        <dbReference type="Pfam" id="PF00534"/>
    </source>
</evidence>
<dbReference type="PANTHER" id="PTHR46401">
    <property type="entry name" value="GLYCOSYLTRANSFERASE WBBK-RELATED"/>
    <property type="match status" value="1"/>
</dbReference>
<keyword evidence="1 3" id="KW-0808">Transferase</keyword>
<dbReference type="OrthoDB" id="9797829at2"/>
<gene>
    <name evidence="3" type="ORF">BEN51_11535</name>
</gene>
<keyword evidence="4" id="KW-1185">Reference proteome</keyword>
<dbReference type="Pfam" id="PF00534">
    <property type="entry name" value="Glycos_transf_1"/>
    <property type="match status" value="1"/>
</dbReference>
<dbReference type="FunFam" id="3.40.50.2000:FF:000119">
    <property type="entry name" value="Glycosyl transferase group 1"/>
    <property type="match status" value="1"/>
</dbReference>
<proteinExistence type="predicted"/>
<dbReference type="AlphaFoldDB" id="A0A343JEY0"/>
<dbReference type="SUPFAM" id="SSF53756">
    <property type="entry name" value="UDP-Glycosyltransferase/glycogen phosphorylase"/>
    <property type="match status" value="1"/>
</dbReference>
<sequence>MKIGIDGRAAKWYRGTGIGTYTYQLINSLNKIDRINDYLVFLPENTALDLGDNFHIQSVKANSDSNFWDEVKVENSFYNKNLDIYHVPQNGVGLSKNLDCYKTITLHDIIPLRMPETVSNSYLNIFNNEIPKILDNCDGIITVSEFSKQDIAKGFNFPLNKIFVTHLAAEDIYRPLNKKKCKEIIKKEYGIKEEFILYVGGFSPRKNITGLIEAYSLLSKNRRKNLKLIITGRKGISYEIYKNRAIRLNVENDVIFTDFIPLEKLPIFYNASSLLAYPSFYEGFGLPPLEAMACGTPVIASNVTSLPEICGDSALLIDPHNINELSNSIEKVLVDQNLRDKLILKGLEKSSSYSWNITAKGTLEAYKNIIKY</sequence>
<evidence type="ECO:0000313" key="3">
    <source>
        <dbReference type="EMBL" id="ASW44088.1"/>
    </source>
</evidence>
<accession>A0A343JEY0</accession>
<evidence type="ECO:0000256" key="1">
    <source>
        <dbReference type="ARBA" id="ARBA00022679"/>
    </source>
</evidence>
<dbReference type="GO" id="GO:0009103">
    <property type="term" value="P:lipopolysaccharide biosynthetic process"/>
    <property type="evidence" value="ECO:0007669"/>
    <property type="project" value="TreeGrafter"/>
</dbReference>
<organism evidence="3 4">
    <name type="scientific">Clostridium isatidis</name>
    <dbReference type="NCBI Taxonomy" id="182773"/>
    <lineage>
        <taxon>Bacteria</taxon>
        <taxon>Bacillati</taxon>
        <taxon>Bacillota</taxon>
        <taxon>Clostridia</taxon>
        <taxon>Eubacteriales</taxon>
        <taxon>Clostridiaceae</taxon>
        <taxon>Clostridium</taxon>
    </lineage>
</organism>
<reference evidence="3 4" key="1">
    <citation type="submission" date="2016-08" db="EMBL/GenBank/DDBJ databases">
        <title>Complete Genome Sequence Of The Indigo Reducing Clostridium isatidis DSM15098.</title>
        <authorList>
            <person name="Little G.T."/>
            <person name="Minton N.P."/>
        </authorList>
    </citation>
    <scope>NUCLEOTIDE SEQUENCE [LARGE SCALE GENOMIC DNA]</scope>
    <source>
        <strain evidence="3 4">DSM 15098</strain>
    </source>
</reference>
<dbReference type="Proteomes" id="UP000264883">
    <property type="component" value="Chromosome"/>
</dbReference>
<dbReference type="KEGG" id="cia:BEN51_11535"/>
<feature type="domain" description="Glycosyl transferase family 1" evidence="2">
    <location>
        <begin position="183"/>
        <end position="344"/>
    </location>
</feature>
<dbReference type="EMBL" id="CP016786">
    <property type="protein sequence ID" value="ASW44088.1"/>
    <property type="molecule type" value="Genomic_DNA"/>
</dbReference>
<dbReference type="InterPro" id="IPR001296">
    <property type="entry name" value="Glyco_trans_1"/>
</dbReference>
<dbReference type="GO" id="GO:0016757">
    <property type="term" value="F:glycosyltransferase activity"/>
    <property type="evidence" value="ECO:0007669"/>
    <property type="project" value="InterPro"/>
</dbReference>
<dbReference type="RefSeq" id="WP_119866213.1">
    <property type="nucleotide sequence ID" value="NZ_CP016786.1"/>
</dbReference>
<dbReference type="CDD" id="cd03809">
    <property type="entry name" value="GT4_MtfB-like"/>
    <property type="match status" value="1"/>
</dbReference>